<dbReference type="RefSeq" id="WP_017370081.1">
    <property type="nucleotide sequence ID" value="NZ_BLXU01000024.1"/>
</dbReference>
<dbReference type="Proteomes" id="UP000504756">
    <property type="component" value="Unassembled WGS sequence"/>
</dbReference>
<comment type="caution">
    <text evidence="1">The sequence shown here is derived from an EMBL/GenBank/DDBJ whole genome shotgun (WGS) entry which is preliminary data.</text>
</comment>
<dbReference type="AlphaFoldDB" id="A0A6L2ZYK9"/>
<dbReference type="EMBL" id="BLXU01000024">
    <property type="protein sequence ID" value="GFO52966.1"/>
    <property type="molecule type" value="Genomic_DNA"/>
</dbReference>
<organism evidence="1 2">
    <name type="scientific">Lactococcus garvieae</name>
    <dbReference type="NCBI Taxonomy" id="1363"/>
    <lineage>
        <taxon>Bacteria</taxon>
        <taxon>Bacillati</taxon>
        <taxon>Bacillota</taxon>
        <taxon>Bacilli</taxon>
        <taxon>Lactobacillales</taxon>
        <taxon>Streptococcaceae</taxon>
        <taxon>Lactococcus</taxon>
    </lineage>
</organism>
<gene>
    <name evidence="1" type="ORF">ikelab_22410</name>
</gene>
<reference evidence="1 2" key="1">
    <citation type="submission" date="2020-06" db="EMBL/GenBank/DDBJ databases">
        <title>Draft genome sequence of Lactic acid bacteria from Okinawan-style tofu.</title>
        <authorList>
            <person name="Takara I."/>
            <person name="Ikematsu S."/>
        </authorList>
    </citation>
    <scope>NUCLEOTIDE SEQUENCE [LARGE SCALE GENOMIC DNA]</scope>
    <source>
        <strain evidence="2">lg38</strain>
    </source>
</reference>
<evidence type="ECO:0000313" key="2">
    <source>
        <dbReference type="Proteomes" id="UP000504756"/>
    </source>
</evidence>
<sequence length="49" mass="6107">MARQTKEEKLRRVFMGRDEQEKLHKVYENSKEVQDFRKDFHERIKNLGK</sequence>
<protein>
    <submittedName>
        <fullName evidence="1">Uncharacterized protein</fullName>
    </submittedName>
</protein>
<accession>A0A6L2ZYK9</accession>
<proteinExistence type="predicted"/>
<evidence type="ECO:0000313" key="1">
    <source>
        <dbReference type="EMBL" id="GFO52966.1"/>
    </source>
</evidence>
<name>A0A6L2ZYK9_9LACT</name>